<feature type="compositionally biased region" description="Acidic residues" evidence="1">
    <location>
        <begin position="78"/>
        <end position="91"/>
    </location>
</feature>
<comment type="caution">
    <text evidence="3">The sequence shown here is derived from an EMBL/GenBank/DDBJ whole genome shotgun (WGS) entry which is preliminary data.</text>
</comment>
<keyword evidence="2" id="KW-0812">Transmembrane</keyword>
<proteinExistence type="predicted"/>
<evidence type="ECO:0000256" key="2">
    <source>
        <dbReference type="SAM" id="Phobius"/>
    </source>
</evidence>
<dbReference type="OrthoDB" id="289073at2"/>
<dbReference type="InterPro" id="IPR016024">
    <property type="entry name" value="ARM-type_fold"/>
</dbReference>
<feature type="transmembrane region" description="Helical" evidence="2">
    <location>
        <begin position="310"/>
        <end position="337"/>
    </location>
</feature>
<dbReference type="SUPFAM" id="SSF48371">
    <property type="entry name" value="ARM repeat"/>
    <property type="match status" value="1"/>
</dbReference>
<feature type="transmembrane region" description="Helical" evidence="2">
    <location>
        <begin position="129"/>
        <end position="150"/>
    </location>
</feature>
<accession>A0A225DX55</accession>
<feature type="compositionally biased region" description="Pro residues" evidence="1">
    <location>
        <begin position="54"/>
        <end position="63"/>
    </location>
</feature>
<name>A0A225DX55_9BACT</name>
<gene>
    <name evidence="3" type="ORF">FRUB_03857</name>
</gene>
<dbReference type="Gene3D" id="2.20.28.160">
    <property type="match status" value="1"/>
</dbReference>
<keyword evidence="4" id="KW-1185">Reference proteome</keyword>
<keyword evidence="2" id="KW-0472">Membrane</keyword>
<dbReference type="Proteomes" id="UP000214646">
    <property type="component" value="Unassembled WGS sequence"/>
</dbReference>
<dbReference type="Gene3D" id="1.25.10.10">
    <property type="entry name" value="Leucine-rich Repeat Variant"/>
    <property type="match status" value="1"/>
</dbReference>
<dbReference type="RefSeq" id="WP_088255030.1">
    <property type="nucleotide sequence ID" value="NZ_NIDE01000005.1"/>
</dbReference>
<dbReference type="EMBL" id="NIDE01000005">
    <property type="protein sequence ID" value="OWK41779.1"/>
    <property type="molecule type" value="Genomic_DNA"/>
</dbReference>
<feature type="region of interest" description="Disordered" evidence="1">
    <location>
        <begin position="31"/>
        <end position="95"/>
    </location>
</feature>
<dbReference type="InterPro" id="IPR011989">
    <property type="entry name" value="ARM-like"/>
</dbReference>
<sequence length="555" mass="59057">MPISVVCPDCQTQLKVPDTAARKRVKCPRCESPITVPDAPPPLEVLDVAEIDDAPPPPPPPRPRQAAPVAPRPQPQVEYDDEDEVESDDAPQTELPRNLLEQVFTELTKGERLIWACQPSPRVMQLRGVGTLIGGCFFAGIGVLVAGVVARASGISLIPILIGILFPSFGLLIGILGIAFAKKQAKNTIYALTNRRAIVWRTQYFGTAQVEHYDAAAVRGLKRENSFIIKGAGDVIFRQDKTIVVTTSRRGASTSTKITNYGFLHVEAAQEVEKLVRETLHIRFREDDVLPEPNPAAVVRAQAKVAGKPLGMIGVVGVLAAIALLVVPAGIGAILIMSAPVGKQGAFGLPGNVSLPELKKAEPGSPEDWANIFAALNGEDGFKISAAADRLSKMQPDDHRKEVVAALAKRLTTDSHGRDECARALAVWAGTEDAPVLVDALKNQSGAVKTAALAGLGRLKVPETAEPIAGLLITGTERDKARNALIAIGPPAEPAVLPLLDEANKDTKIDALRVLAKIGTSASLPAIEKIAALKSKDRGLAKEAEDAAKEIRKRK</sequence>
<evidence type="ECO:0000313" key="3">
    <source>
        <dbReference type="EMBL" id="OWK41779.1"/>
    </source>
</evidence>
<protein>
    <submittedName>
        <fullName evidence="3">Uncharacterized protein</fullName>
    </submittedName>
</protein>
<evidence type="ECO:0000313" key="4">
    <source>
        <dbReference type="Proteomes" id="UP000214646"/>
    </source>
</evidence>
<organism evidence="3 4">
    <name type="scientific">Fimbriiglobus ruber</name>
    <dbReference type="NCBI Taxonomy" id="1908690"/>
    <lineage>
        <taxon>Bacteria</taxon>
        <taxon>Pseudomonadati</taxon>
        <taxon>Planctomycetota</taxon>
        <taxon>Planctomycetia</taxon>
        <taxon>Gemmatales</taxon>
        <taxon>Gemmataceae</taxon>
        <taxon>Fimbriiglobus</taxon>
    </lineage>
</organism>
<dbReference type="AlphaFoldDB" id="A0A225DX55"/>
<keyword evidence="2" id="KW-1133">Transmembrane helix</keyword>
<feature type="transmembrane region" description="Helical" evidence="2">
    <location>
        <begin position="156"/>
        <end position="181"/>
    </location>
</feature>
<reference evidence="4" key="1">
    <citation type="submission" date="2017-06" db="EMBL/GenBank/DDBJ databases">
        <title>Genome analysis of Fimbriiglobus ruber SP5, the first member of the order Planctomycetales with confirmed chitinolytic capability.</title>
        <authorList>
            <person name="Ravin N.V."/>
            <person name="Rakitin A.L."/>
            <person name="Ivanova A.A."/>
            <person name="Beletsky A.V."/>
            <person name="Kulichevskaya I.S."/>
            <person name="Mardanov A.V."/>
            <person name="Dedysh S.N."/>
        </authorList>
    </citation>
    <scope>NUCLEOTIDE SEQUENCE [LARGE SCALE GENOMIC DNA]</scope>
    <source>
        <strain evidence="4">SP5</strain>
    </source>
</reference>
<evidence type="ECO:0000256" key="1">
    <source>
        <dbReference type="SAM" id="MobiDB-lite"/>
    </source>
</evidence>